<dbReference type="FunFam" id="1.10.1240.10:FF:000001">
    <property type="entry name" value="Methionine synthase"/>
    <property type="match status" value="1"/>
</dbReference>
<feature type="domain" description="Hcy-binding" evidence="25">
    <location>
        <begin position="2"/>
        <end position="320"/>
    </location>
</feature>
<keyword evidence="16 21" id="KW-0486">Methionine biosynthesis</keyword>
<dbReference type="Pfam" id="PF02310">
    <property type="entry name" value="B12-binding"/>
    <property type="match status" value="1"/>
</dbReference>
<evidence type="ECO:0000256" key="11">
    <source>
        <dbReference type="ARBA" id="ARBA00022679"/>
    </source>
</evidence>
<keyword evidence="15 21" id="KW-0862">Zinc</keyword>
<dbReference type="InterPro" id="IPR006158">
    <property type="entry name" value="Cobalamin-bd"/>
</dbReference>
<dbReference type="GO" id="GO:0032259">
    <property type="term" value="P:methylation"/>
    <property type="evidence" value="ECO:0007669"/>
    <property type="project" value="UniProtKB-KW"/>
</dbReference>
<evidence type="ECO:0000313" key="30">
    <source>
        <dbReference type="EMBL" id="KAF1086250.1"/>
    </source>
</evidence>
<dbReference type="SUPFAM" id="SSF47644">
    <property type="entry name" value="Methionine synthase domain"/>
    <property type="match status" value="1"/>
</dbReference>
<dbReference type="Pfam" id="PF02965">
    <property type="entry name" value="Met_synt_B12"/>
    <property type="match status" value="1"/>
</dbReference>
<keyword evidence="10 21" id="KW-0846">Cobalamin</keyword>
<evidence type="ECO:0000256" key="14">
    <source>
        <dbReference type="ARBA" id="ARBA00022737"/>
    </source>
</evidence>
<dbReference type="PIRSF" id="PIRSF000381">
    <property type="entry name" value="MetH"/>
    <property type="match status" value="1"/>
</dbReference>
<dbReference type="GO" id="GO:0050667">
    <property type="term" value="P:homocysteine metabolic process"/>
    <property type="evidence" value="ECO:0007669"/>
    <property type="project" value="TreeGrafter"/>
</dbReference>
<reference evidence="30" key="1">
    <citation type="submission" date="2016-02" db="EMBL/GenBank/DDBJ databases">
        <title>Draft Genome Sequence of Sporotomaculum syntrophicum Strain FB, a Syntrophic Benzoate Degrader.</title>
        <authorList>
            <person name="Nobu M.K."/>
            <person name="Narihiro T."/>
            <person name="Qiu Y.-L."/>
            <person name="Ohashi A."/>
            <person name="Liu W.-T."/>
            <person name="Yuji S."/>
        </authorList>
    </citation>
    <scope>NUCLEOTIDE SEQUENCE</scope>
    <source>
        <strain evidence="30">FB</strain>
    </source>
</reference>
<evidence type="ECO:0000256" key="22">
    <source>
        <dbReference type="PIRSR" id="PIRSR000381-1"/>
    </source>
</evidence>
<evidence type="ECO:0000256" key="20">
    <source>
        <dbReference type="NCBIfam" id="TIGR02082"/>
    </source>
</evidence>
<dbReference type="EC" id="2.1.1.13" evidence="6 20"/>
<evidence type="ECO:0000259" key="28">
    <source>
        <dbReference type="PROSITE" id="PS51332"/>
    </source>
</evidence>
<dbReference type="Gene3D" id="3.10.196.10">
    <property type="entry name" value="Vitamin B12-dependent methionine synthase, activation domain"/>
    <property type="match status" value="1"/>
</dbReference>
<evidence type="ECO:0000256" key="16">
    <source>
        <dbReference type="ARBA" id="ARBA00023167"/>
    </source>
</evidence>
<feature type="binding site" evidence="22 24">
    <location>
        <position position="242"/>
    </location>
    <ligand>
        <name>Zn(2+)</name>
        <dbReference type="ChEBI" id="CHEBI:29105"/>
    </ligand>
</feature>
<keyword evidence="11 21" id="KW-0808">Transferase</keyword>
<dbReference type="InterPro" id="IPR004223">
    <property type="entry name" value="VitB12-dep_Met_synth_activ_dom"/>
</dbReference>
<keyword evidence="12 21" id="KW-0949">S-adenosyl-L-methionine</keyword>
<dbReference type="SUPFAM" id="SSF52242">
    <property type="entry name" value="Cobalamin (vitamin B12)-binding domain"/>
    <property type="match status" value="1"/>
</dbReference>
<dbReference type="InterPro" id="IPR000489">
    <property type="entry name" value="Pterin-binding_dom"/>
</dbReference>
<dbReference type="PROSITE" id="PS51332">
    <property type="entry name" value="B12_BINDING"/>
    <property type="match status" value="1"/>
</dbReference>
<protein>
    <recommendedName>
        <fullName evidence="7 20">Methionine synthase</fullName>
        <ecNumber evidence="6 20">2.1.1.13</ecNumber>
    </recommendedName>
    <alternativeName>
        <fullName evidence="19 21">5-methyltetrahydrofolate--homocysteine methyltransferase</fullName>
    </alternativeName>
</protein>
<dbReference type="InterPro" id="IPR033706">
    <property type="entry name" value="Met_synthase_B12-bd"/>
</dbReference>
<evidence type="ECO:0000259" key="25">
    <source>
        <dbReference type="PROSITE" id="PS50970"/>
    </source>
</evidence>
<dbReference type="Pfam" id="PF02574">
    <property type="entry name" value="S-methyl_trans"/>
    <property type="match status" value="1"/>
</dbReference>
<dbReference type="GO" id="GO:0031419">
    <property type="term" value="F:cobalamin binding"/>
    <property type="evidence" value="ECO:0007669"/>
    <property type="project" value="UniProtKB-UniRule"/>
</dbReference>
<feature type="binding site" evidence="23">
    <location>
        <position position="803"/>
    </location>
    <ligand>
        <name>methylcob(III)alamin</name>
        <dbReference type="ChEBI" id="CHEBI:28115"/>
    </ligand>
</feature>
<dbReference type="NCBIfam" id="TIGR02082">
    <property type="entry name" value="metH"/>
    <property type="match status" value="1"/>
</dbReference>
<evidence type="ECO:0000256" key="8">
    <source>
        <dbReference type="ARBA" id="ARBA00022603"/>
    </source>
</evidence>
<evidence type="ECO:0000256" key="13">
    <source>
        <dbReference type="ARBA" id="ARBA00022723"/>
    </source>
</evidence>
<dbReference type="InterPro" id="IPR050554">
    <property type="entry name" value="Met_Synthase/Corrinoid"/>
</dbReference>
<feature type="binding site" evidence="22 24">
    <location>
        <position position="305"/>
    </location>
    <ligand>
        <name>Zn(2+)</name>
        <dbReference type="ChEBI" id="CHEBI:29105"/>
    </ligand>
</feature>
<comment type="pathway">
    <text evidence="4 21">Amino-acid biosynthesis; L-methionine biosynthesis via de novo pathway; L-methionine from L-homocysteine (MetH route): step 1/1.</text>
</comment>
<dbReference type="FunFam" id="3.20.20.20:FF:000002">
    <property type="entry name" value="Methionine synthase"/>
    <property type="match status" value="1"/>
</dbReference>
<dbReference type="InterPro" id="IPR036589">
    <property type="entry name" value="HCY_dom_sf"/>
</dbReference>
<evidence type="ECO:0000256" key="9">
    <source>
        <dbReference type="ARBA" id="ARBA00022605"/>
    </source>
</evidence>
<dbReference type="CDD" id="cd00740">
    <property type="entry name" value="MeTr"/>
    <property type="match status" value="1"/>
</dbReference>
<feature type="binding site" evidence="23">
    <location>
        <position position="855"/>
    </location>
    <ligand>
        <name>methylcob(III)alamin</name>
        <dbReference type="ChEBI" id="CHEBI:28115"/>
    </ligand>
</feature>
<dbReference type="GO" id="GO:0005829">
    <property type="term" value="C:cytosol"/>
    <property type="evidence" value="ECO:0007669"/>
    <property type="project" value="TreeGrafter"/>
</dbReference>
<dbReference type="InterPro" id="IPR011005">
    <property type="entry name" value="Dihydropteroate_synth-like_sf"/>
</dbReference>
<keyword evidence="9 21" id="KW-0028">Amino-acid biosynthesis</keyword>
<evidence type="ECO:0000256" key="6">
    <source>
        <dbReference type="ARBA" id="ARBA00012032"/>
    </source>
</evidence>
<evidence type="ECO:0000256" key="19">
    <source>
        <dbReference type="ARBA" id="ARBA00031040"/>
    </source>
</evidence>
<dbReference type="FunFam" id="3.40.50.280:FF:000001">
    <property type="entry name" value="Methionine synthase"/>
    <property type="match status" value="1"/>
</dbReference>
<dbReference type="Gene3D" id="1.10.1240.10">
    <property type="entry name" value="Methionine synthase domain"/>
    <property type="match status" value="1"/>
</dbReference>
<dbReference type="Gene3D" id="3.40.50.280">
    <property type="entry name" value="Cobalamin-binding domain"/>
    <property type="match status" value="1"/>
</dbReference>
<dbReference type="Gene3D" id="3.20.20.330">
    <property type="entry name" value="Homocysteine-binding-like domain"/>
    <property type="match status" value="1"/>
</dbReference>
<feature type="binding site" evidence="23">
    <location>
        <position position="1127"/>
    </location>
    <ligand>
        <name>S-adenosyl-L-methionine</name>
        <dbReference type="ChEBI" id="CHEBI:59789"/>
    </ligand>
</feature>
<dbReference type="PANTHER" id="PTHR45833:SF1">
    <property type="entry name" value="METHIONINE SYNTHASE"/>
    <property type="match status" value="1"/>
</dbReference>
<evidence type="ECO:0000256" key="23">
    <source>
        <dbReference type="PIRSR" id="PIRSR000381-2"/>
    </source>
</evidence>
<dbReference type="SUPFAM" id="SSF56507">
    <property type="entry name" value="Methionine synthase activation domain-like"/>
    <property type="match status" value="1"/>
</dbReference>
<dbReference type="Gene3D" id="1.10.288.10">
    <property type="entry name" value="Cobalamin-dependent Methionine Synthase, domain 2"/>
    <property type="match status" value="1"/>
</dbReference>
<feature type="binding site" evidence="23">
    <location>
        <position position="799"/>
    </location>
    <ligand>
        <name>methylcob(III)alamin</name>
        <dbReference type="ChEBI" id="CHEBI:28115"/>
    </ligand>
</feature>
<dbReference type="RefSeq" id="WP_161821360.1">
    <property type="nucleotide sequence ID" value="NZ_LSRS01000002.1"/>
</dbReference>
<comment type="caution">
    <text evidence="30">The sequence shown here is derived from an EMBL/GenBank/DDBJ whole genome shotgun (WGS) entry which is preliminary data.</text>
</comment>
<dbReference type="AlphaFoldDB" id="A0A9D2WRI5"/>
<feature type="binding site" evidence="23">
    <location>
        <begin position="751"/>
        <end position="755"/>
    </location>
    <ligand>
        <name>methylcob(III)alamin</name>
        <dbReference type="ChEBI" id="CHEBI:28115"/>
    </ligand>
</feature>
<feature type="binding site" evidence="22 24">
    <location>
        <position position="306"/>
    </location>
    <ligand>
        <name>Zn(2+)</name>
        <dbReference type="ChEBI" id="CHEBI:29105"/>
    </ligand>
</feature>
<evidence type="ECO:0000256" key="15">
    <source>
        <dbReference type="ARBA" id="ARBA00022833"/>
    </source>
</evidence>
<organism evidence="30 31">
    <name type="scientific">Sporotomaculum syntrophicum</name>
    <dbReference type="NCBI Taxonomy" id="182264"/>
    <lineage>
        <taxon>Bacteria</taxon>
        <taxon>Bacillati</taxon>
        <taxon>Bacillota</taxon>
        <taxon>Clostridia</taxon>
        <taxon>Eubacteriales</taxon>
        <taxon>Desulfallaceae</taxon>
        <taxon>Sporotomaculum</taxon>
    </lineage>
</organism>
<gene>
    <name evidence="30" type="primary">metH_2</name>
    <name evidence="30" type="ORF">SPSYN_00994</name>
</gene>
<accession>A0A9D2WRI5</accession>
<evidence type="ECO:0000256" key="4">
    <source>
        <dbReference type="ARBA" id="ARBA00005178"/>
    </source>
</evidence>
<evidence type="ECO:0000256" key="24">
    <source>
        <dbReference type="PROSITE-ProRule" id="PRU00333"/>
    </source>
</evidence>
<keyword evidence="8 21" id="KW-0489">Methyltransferase</keyword>
<comment type="catalytic activity">
    <reaction evidence="1 21">
        <text>(6S)-5-methyl-5,6,7,8-tetrahydrofolate + L-homocysteine = (6S)-5,6,7,8-tetrahydrofolate + L-methionine</text>
        <dbReference type="Rhea" id="RHEA:11172"/>
        <dbReference type="ChEBI" id="CHEBI:18608"/>
        <dbReference type="ChEBI" id="CHEBI:57453"/>
        <dbReference type="ChEBI" id="CHEBI:57844"/>
        <dbReference type="ChEBI" id="CHEBI:58199"/>
        <dbReference type="EC" id="2.1.1.13"/>
    </reaction>
</comment>
<sequence>MKYPIEALLKEKILVLDGAMGTAIQKLGLGEEAFSGGLACRRSQKGNNDILNITRPELIKEIHRSYLQAGADIIETNTFNSNRISQADYAMEHMVYDLNYYGAQAARETADEYTQKKLAKPRFVAGSIGPTNKTASLSPDVENPGLRNITFDELREAYEEQIEGLVDGGVDILLIETIFDSLNARAAIIAADTILTRKSINLPIMISGTITDKSGRILTGQTLEAFAESLKHDRVFSIGLNCAFGPRELVPFIKELSKTQGLYISCHSNAGLPNSLGEYDETPVEMAAHVKELAEEGHLNIVGGCCGTTPEHIQAIHEAVRNIQPRKIPVLEKVTIYCGLEVLKVNKENNFINIGERLNVAGSAKFARLIREKQYEAALSIAKEQVENGAQIIDVNFDDGLLDAEKEMDFFLKLMASEPDIAKVPVMIDSSKFNVLETGLKAIQGKAIVNSISLKAGEKEFIAQAQIIKKYGAGVVVMAFDEQGQADTLARKIDICHRAYHILVDIVKFPAENIIFDPNILAIATGIEEHNNYAVDYINATRWIKENLPYAKVSGGISNLSFAFRGNNVIREAMHSVFLYHAINAGMDMGILNPGLVQIYDKIDPELLDKVEAVVLNKSTTATEELMVYAEKFKGVEAAQSENKLAWRTADYNERLRYALVKGLTDYIAEDIEEARKNYDRALGVIEGPLMDGMKLVGNLFGEGKMFLPQVVKSARVMKKAVSFLLPYIEAEKAGNKSSCAGKIVFATVKGDVHDIGKNIVAVVLACNNFEVVDLGVMVPSETILQAAKREKADIVALSGLITPSLEEMVHLAEDMEREGFTVPLLIGGATTSKVHTALKIAPKYSRGVVYVPDASKAVEVARQLVDQTGREKYLAEINEEYQQIRAAYARREIKTIPLAEARKNRFEINWSEAKISVPHFLGIKKLENFPIAKLREFINWTFFFAAWDMRGVYPKILEDPRYGREAGKLLADAHKLLDTLEKEHIISANAVFGIFPANSACDDIEVYDPLDHNRLLTTFNLLRQQASQDNRYRCLADYLAPKTGGLRDYLGGFIVTAGLGAREYATDLKAKGDDYSALMVKLLADRLAEAFAELLHQRVRMVYWGYGANENLSLEDLFKGKYTGIRPAFGYPSLRDHTEKEKLFALLNGHSIGVSLTESFMMEPAASVCGLYFGAGEAEYFDINKIDREQFEDYLKRNGRTSSEIAKSLGSVLGFDFIPELA</sequence>
<dbReference type="OrthoDB" id="9803687at2"/>
<feature type="domain" description="AdoMet activation" evidence="27">
    <location>
        <begin position="890"/>
        <end position="1219"/>
    </location>
</feature>
<dbReference type="InterPro" id="IPR036724">
    <property type="entry name" value="Cobalamin-bd_sf"/>
</dbReference>
<evidence type="ECO:0000259" key="29">
    <source>
        <dbReference type="PROSITE" id="PS51337"/>
    </source>
</evidence>
<dbReference type="SMART" id="SM01018">
    <property type="entry name" value="B12-binding_2"/>
    <property type="match status" value="1"/>
</dbReference>
<dbReference type="Gene3D" id="3.20.20.20">
    <property type="entry name" value="Dihydropteroate synthase-like"/>
    <property type="match status" value="1"/>
</dbReference>
<keyword evidence="13 21" id="KW-0479">Metal-binding</keyword>
<dbReference type="NCBIfam" id="NF007024">
    <property type="entry name" value="PRK09490.1"/>
    <property type="match status" value="1"/>
</dbReference>
<dbReference type="CDD" id="cd02069">
    <property type="entry name" value="methionine_synthase_B12_BD"/>
    <property type="match status" value="1"/>
</dbReference>
<dbReference type="PANTHER" id="PTHR45833">
    <property type="entry name" value="METHIONINE SYNTHASE"/>
    <property type="match status" value="1"/>
</dbReference>
<comment type="domain">
    <text evidence="21">Modular enzyme with four functionally distinct domains. The isolated Hcy-binding domain catalyzes methyl transfer from free methylcobalamin to homocysteine. The Hcy-binding domain in association with the pterin-binding domain catalyzes the methylation of cob(I)alamin by methyltetrahydrofolate and the methylation of homocysteine. The B12-binding domain binds the cofactor. The AdoMet activation domain binds S-adenosyl-L-methionine. Under aerobic conditions cob(I)alamin can be converted to inactive cob(II)alamin. Reductive methylation by S-adenosyl-L-methionine and flavodoxin regenerates methylcobalamin.</text>
</comment>
<keyword evidence="14" id="KW-0677">Repeat</keyword>
<dbReference type="PROSITE" id="PS51337">
    <property type="entry name" value="B12_BINDING_NTER"/>
    <property type="match status" value="1"/>
</dbReference>
<dbReference type="Pfam" id="PF02607">
    <property type="entry name" value="B12-binding_2"/>
    <property type="match status" value="1"/>
</dbReference>
<evidence type="ECO:0000256" key="18">
    <source>
        <dbReference type="ARBA" id="ARBA00025552"/>
    </source>
</evidence>
<dbReference type="Proteomes" id="UP000798488">
    <property type="component" value="Unassembled WGS sequence"/>
</dbReference>
<dbReference type="GO" id="GO:0008705">
    <property type="term" value="F:methionine synthase activity"/>
    <property type="evidence" value="ECO:0007669"/>
    <property type="project" value="UniProtKB-UniRule"/>
</dbReference>
<dbReference type="InterPro" id="IPR003759">
    <property type="entry name" value="Cbl-bd_cap"/>
</dbReference>
<evidence type="ECO:0000313" key="31">
    <source>
        <dbReference type="Proteomes" id="UP000798488"/>
    </source>
</evidence>
<comment type="function">
    <text evidence="18 21">Catalyzes the transfer of a methyl group from methyl-cobalamin to homocysteine, yielding enzyme-bound cob(I)alamin and methionine. Subsequently, remethylates the cofactor using methyltetrahydrofolate.</text>
</comment>
<dbReference type="InterPro" id="IPR036594">
    <property type="entry name" value="Meth_synthase_dom"/>
</dbReference>
<evidence type="ECO:0000259" key="27">
    <source>
        <dbReference type="PROSITE" id="PS50974"/>
    </source>
</evidence>
<keyword evidence="31" id="KW-1185">Reference proteome</keyword>
<evidence type="ECO:0000256" key="21">
    <source>
        <dbReference type="PIRNR" id="PIRNR000381"/>
    </source>
</evidence>
<name>A0A9D2WRI5_9FIRM</name>
<dbReference type="GO" id="GO:0046653">
    <property type="term" value="P:tetrahydrofolate metabolic process"/>
    <property type="evidence" value="ECO:0007669"/>
    <property type="project" value="TreeGrafter"/>
</dbReference>
<feature type="domain" description="B12-binding N-terminal" evidence="29">
    <location>
        <begin position="643"/>
        <end position="737"/>
    </location>
</feature>
<keyword evidence="17 21" id="KW-0170">Cobalt</keyword>
<evidence type="ECO:0000256" key="3">
    <source>
        <dbReference type="ARBA" id="ARBA00001956"/>
    </source>
</evidence>
<dbReference type="GO" id="GO:0008270">
    <property type="term" value="F:zinc ion binding"/>
    <property type="evidence" value="ECO:0007669"/>
    <property type="project" value="UniProtKB-UniRule"/>
</dbReference>
<evidence type="ECO:0000256" key="17">
    <source>
        <dbReference type="ARBA" id="ARBA00023285"/>
    </source>
</evidence>
<dbReference type="Pfam" id="PF00809">
    <property type="entry name" value="Pterin_bind"/>
    <property type="match status" value="1"/>
</dbReference>
<proteinExistence type="inferred from homology"/>
<comment type="similarity">
    <text evidence="5">Belongs to the vitamin-B12 dependent methionine synthase family.</text>
</comment>
<evidence type="ECO:0000256" key="7">
    <source>
        <dbReference type="ARBA" id="ARBA00013998"/>
    </source>
</evidence>
<feature type="domain" description="B12-binding" evidence="28">
    <location>
        <begin position="741"/>
        <end position="876"/>
    </location>
</feature>
<evidence type="ECO:0000256" key="10">
    <source>
        <dbReference type="ARBA" id="ARBA00022628"/>
    </source>
</evidence>
<comment type="cofactor">
    <cofactor evidence="3 21 22">
        <name>methylcob(III)alamin</name>
        <dbReference type="ChEBI" id="CHEBI:28115"/>
    </cofactor>
</comment>
<dbReference type="InterPro" id="IPR003726">
    <property type="entry name" value="HCY_dom"/>
</dbReference>
<dbReference type="PROSITE" id="PS50970">
    <property type="entry name" value="HCY"/>
    <property type="match status" value="1"/>
</dbReference>
<feature type="domain" description="Pterin-binding" evidence="26">
    <location>
        <begin position="351"/>
        <end position="612"/>
    </location>
</feature>
<feature type="binding site" description="axial binding residue" evidence="22">
    <location>
        <position position="754"/>
    </location>
    <ligand>
        <name>methylcob(III)alamin</name>
        <dbReference type="ChEBI" id="CHEBI:28115"/>
    </ligand>
    <ligandPart>
        <name>Co</name>
        <dbReference type="ChEBI" id="CHEBI:27638"/>
    </ligandPart>
</feature>
<dbReference type="EMBL" id="LSRS01000002">
    <property type="protein sequence ID" value="KAF1086250.1"/>
    <property type="molecule type" value="Genomic_DNA"/>
</dbReference>
<dbReference type="InterPro" id="IPR011822">
    <property type="entry name" value="MetH"/>
</dbReference>
<dbReference type="PROSITE" id="PS50972">
    <property type="entry name" value="PTERIN_BINDING"/>
    <property type="match status" value="1"/>
</dbReference>
<dbReference type="FunFam" id="3.20.20.330:FF:000001">
    <property type="entry name" value="Methionine synthase"/>
    <property type="match status" value="1"/>
</dbReference>
<dbReference type="PROSITE" id="PS50974">
    <property type="entry name" value="ADOMET_ACTIVATION"/>
    <property type="match status" value="1"/>
</dbReference>
<comment type="cofactor">
    <cofactor evidence="2 21 24">
        <name>Zn(2+)</name>
        <dbReference type="ChEBI" id="CHEBI:29105"/>
    </cofactor>
</comment>
<evidence type="ECO:0000256" key="5">
    <source>
        <dbReference type="ARBA" id="ARBA00010398"/>
    </source>
</evidence>
<dbReference type="SUPFAM" id="SSF51717">
    <property type="entry name" value="Dihydropteroate synthetase-like"/>
    <property type="match status" value="1"/>
</dbReference>
<feature type="binding site" evidence="23">
    <location>
        <begin position="1181"/>
        <end position="1182"/>
    </location>
    <ligand>
        <name>S-adenosyl-L-methionine</name>
        <dbReference type="ChEBI" id="CHEBI:59789"/>
    </ligand>
</feature>
<dbReference type="SUPFAM" id="SSF82282">
    <property type="entry name" value="Homocysteine S-methyltransferase"/>
    <property type="match status" value="1"/>
</dbReference>
<evidence type="ECO:0000259" key="26">
    <source>
        <dbReference type="PROSITE" id="PS50972"/>
    </source>
</evidence>
<evidence type="ECO:0000256" key="12">
    <source>
        <dbReference type="ARBA" id="ARBA00022691"/>
    </source>
</evidence>
<evidence type="ECO:0000256" key="2">
    <source>
        <dbReference type="ARBA" id="ARBA00001947"/>
    </source>
</evidence>
<feature type="binding site" evidence="23">
    <location>
        <position position="687"/>
    </location>
    <ligand>
        <name>methylcob(III)alamin</name>
        <dbReference type="ChEBI" id="CHEBI:28115"/>
    </ligand>
</feature>
<evidence type="ECO:0000256" key="1">
    <source>
        <dbReference type="ARBA" id="ARBA00001700"/>
    </source>
</evidence>
<dbReference type="InterPro" id="IPR037010">
    <property type="entry name" value="VitB12-dep_Met_synth_activ_sf"/>
</dbReference>